<dbReference type="PROSITE" id="PS50928">
    <property type="entry name" value="ABC_TM1"/>
    <property type="match status" value="1"/>
</dbReference>
<feature type="transmembrane region" description="Helical" evidence="9">
    <location>
        <begin position="170"/>
        <end position="192"/>
    </location>
</feature>
<evidence type="ECO:0000259" key="11">
    <source>
        <dbReference type="PROSITE" id="PS50928"/>
    </source>
</evidence>
<feature type="transmembrane region" description="Helical" evidence="9">
    <location>
        <begin position="213"/>
        <end position="234"/>
    </location>
</feature>
<comment type="function">
    <text evidence="10">Part of the binding-protein-dependent transport system for phosphate; probably responsible for the translocation of the substrate across the membrane.</text>
</comment>
<comment type="similarity">
    <text evidence="2 10">Belongs to the binding-protein-dependent transport system permease family. CysTW subfamily.</text>
</comment>
<comment type="caution">
    <text evidence="12">The sequence shown here is derived from an EMBL/GenBank/DDBJ whole genome shotgun (WGS) entry which is preliminary data.</text>
</comment>
<keyword evidence="6 9" id="KW-0812">Transmembrane</keyword>
<evidence type="ECO:0000256" key="7">
    <source>
        <dbReference type="ARBA" id="ARBA00022989"/>
    </source>
</evidence>
<protein>
    <recommendedName>
        <fullName evidence="10">Phosphate transport system permease protein</fullName>
    </recommendedName>
</protein>
<gene>
    <name evidence="12" type="ORF">AC529_16540</name>
</gene>
<dbReference type="Gene3D" id="1.10.3720.10">
    <property type="entry name" value="MetI-like"/>
    <property type="match status" value="1"/>
</dbReference>
<feature type="transmembrane region" description="Helical" evidence="9">
    <location>
        <begin position="12"/>
        <end position="32"/>
    </location>
</feature>
<feature type="transmembrane region" description="Helical" evidence="9">
    <location>
        <begin position="280"/>
        <end position="303"/>
    </location>
</feature>
<evidence type="ECO:0000313" key="13">
    <source>
        <dbReference type="Proteomes" id="UP000074382"/>
    </source>
</evidence>
<keyword evidence="3 9" id="KW-0813">Transport</keyword>
<dbReference type="InterPro" id="IPR011864">
    <property type="entry name" value="Phosphate_PstC"/>
</dbReference>
<evidence type="ECO:0000256" key="6">
    <source>
        <dbReference type="ARBA" id="ARBA00022692"/>
    </source>
</evidence>
<dbReference type="Pfam" id="PF00528">
    <property type="entry name" value="BPD_transp_1"/>
    <property type="match status" value="1"/>
</dbReference>
<keyword evidence="5 10" id="KW-0592">Phosphate transport</keyword>
<name>A0A147KEA3_THECS</name>
<evidence type="ECO:0000256" key="1">
    <source>
        <dbReference type="ARBA" id="ARBA00004651"/>
    </source>
</evidence>
<dbReference type="STRING" id="665004.AC529_16540"/>
<dbReference type="GO" id="GO:0006817">
    <property type="term" value="P:phosphate ion transport"/>
    <property type="evidence" value="ECO:0007669"/>
    <property type="project" value="UniProtKB-KW"/>
</dbReference>
<sequence length="318" mass="33405">MGPADLLFRGYLRGGGGAVLVVMTLVGVFLAYQGYEALRVGGWEFFTTEEWNPDSGRGAFGIAAVLVGTVIIALIALVISVPLALGTALYICEYAPARSKPTLIAVIDLMAAVPSIVYALWGFYFLQWGLAGVARWMHTYLGWIPFLDVPGVDPANPLAGWESTYTSSSLVAGIVVALMVTPIACSVMREVFDQAPQGEREGAYALGATKWGMIRSVVLPFGAGGIIGGSMLGLGRALGETIGVYLVISTVFQIQPHILMNGGSSIPSLIALRYNEATPFGMSALMAAGLVLFLMTLVVNFAASSIIARSRSGAASEA</sequence>
<keyword evidence="4 10" id="KW-1003">Cell membrane</keyword>
<evidence type="ECO:0000256" key="8">
    <source>
        <dbReference type="ARBA" id="ARBA00023136"/>
    </source>
</evidence>
<evidence type="ECO:0000256" key="10">
    <source>
        <dbReference type="RuleBase" id="RU363054"/>
    </source>
</evidence>
<evidence type="ECO:0000313" key="12">
    <source>
        <dbReference type="EMBL" id="KUP95631.1"/>
    </source>
</evidence>
<feature type="transmembrane region" description="Helical" evidence="9">
    <location>
        <begin position="103"/>
        <end position="126"/>
    </location>
</feature>
<organism evidence="12 13">
    <name type="scientific">Thermobifida cellulosilytica TB100</name>
    <dbReference type="NCBI Taxonomy" id="665004"/>
    <lineage>
        <taxon>Bacteria</taxon>
        <taxon>Bacillati</taxon>
        <taxon>Actinomycetota</taxon>
        <taxon>Actinomycetes</taxon>
        <taxon>Streptosporangiales</taxon>
        <taxon>Nocardiopsidaceae</taxon>
        <taxon>Thermobifida</taxon>
    </lineage>
</organism>
<dbReference type="EMBL" id="LGEM01000117">
    <property type="protein sequence ID" value="KUP95631.1"/>
    <property type="molecule type" value="Genomic_DNA"/>
</dbReference>
<evidence type="ECO:0000256" key="9">
    <source>
        <dbReference type="RuleBase" id="RU363032"/>
    </source>
</evidence>
<dbReference type="PATRIC" id="fig|665004.4.peg.3525"/>
<dbReference type="Proteomes" id="UP000074382">
    <property type="component" value="Unassembled WGS sequence"/>
</dbReference>
<dbReference type="GO" id="GO:0005315">
    <property type="term" value="F:phosphate transmembrane transporter activity"/>
    <property type="evidence" value="ECO:0007669"/>
    <property type="project" value="InterPro"/>
</dbReference>
<dbReference type="SUPFAM" id="SSF161098">
    <property type="entry name" value="MetI-like"/>
    <property type="match status" value="1"/>
</dbReference>
<dbReference type="AlphaFoldDB" id="A0A147KEA3"/>
<keyword evidence="8 9" id="KW-0472">Membrane</keyword>
<evidence type="ECO:0000256" key="4">
    <source>
        <dbReference type="ARBA" id="ARBA00022475"/>
    </source>
</evidence>
<dbReference type="PANTHER" id="PTHR30425">
    <property type="entry name" value="PHOSPHATE TRANSPORT SYSTEM PERMEASE PROTEIN PST"/>
    <property type="match status" value="1"/>
</dbReference>
<accession>A0A147KEA3</accession>
<evidence type="ECO:0000256" key="3">
    <source>
        <dbReference type="ARBA" id="ARBA00022448"/>
    </source>
</evidence>
<proteinExistence type="inferred from homology"/>
<evidence type="ECO:0000256" key="5">
    <source>
        <dbReference type="ARBA" id="ARBA00022592"/>
    </source>
</evidence>
<feature type="transmembrane region" description="Helical" evidence="9">
    <location>
        <begin position="58"/>
        <end position="91"/>
    </location>
</feature>
<keyword evidence="7 9" id="KW-1133">Transmembrane helix</keyword>
<dbReference type="GO" id="GO:0005886">
    <property type="term" value="C:plasma membrane"/>
    <property type="evidence" value="ECO:0007669"/>
    <property type="project" value="UniProtKB-SubCell"/>
</dbReference>
<dbReference type="InterPro" id="IPR051124">
    <property type="entry name" value="Phosphate_Transport_Permease"/>
</dbReference>
<keyword evidence="13" id="KW-1185">Reference proteome</keyword>
<feature type="domain" description="ABC transmembrane type-1" evidence="11">
    <location>
        <begin position="66"/>
        <end position="303"/>
    </location>
</feature>
<reference evidence="13" key="1">
    <citation type="journal article" date="2017" name="Acta Aliment.">
        <title>Plant polysaccharide degrading enzyme system of Thermpbifida cellulosilytica TB100 revealed by de novo genome project data.</title>
        <authorList>
            <person name="Toth A."/>
            <person name="Baka E."/>
            <person name="Luzics S."/>
            <person name="Bata-Vidacs I."/>
            <person name="Nagy I."/>
            <person name="Balint B."/>
            <person name="Herceg R."/>
            <person name="Olasz F."/>
            <person name="Wilk T."/>
            <person name="Nagy T."/>
            <person name="Kriszt B."/>
            <person name="Nagy I."/>
            <person name="Kukolya J."/>
        </authorList>
    </citation>
    <scope>NUCLEOTIDE SEQUENCE [LARGE SCALE GENOMIC DNA]</scope>
    <source>
        <strain evidence="13">TB100</strain>
    </source>
</reference>
<dbReference type="InterPro" id="IPR035906">
    <property type="entry name" value="MetI-like_sf"/>
</dbReference>
<comment type="subcellular location">
    <subcellularLocation>
        <location evidence="1 9">Cell membrane</location>
        <topology evidence="1 9">Multi-pass membrane protein</topology>
    </subcellularLocation>
</comment>
<evidence type="ECO:0000256" key="2">
    <source>
        <dbReference type="ARBA" id="ARBA00007069"/>
    </source>
</evidence>
<dbReference type="InterPro" id="IPR000515">
    <property type="entry name" value="MetI-like"/>
</dbReference>
<dbReference type="NCBIfam" id="TIGR02138">
    <property type="entry name" value="phosphate_pstC"/>
    <property type="match status" value="1"/>
</dbReference>
<dbReference type="CDD" id="cd06261">
    <property type="entry name" value="TM_PBP2"/>
    <property type="match status" value="1"/>
</dbReference>
<dbReference type="PANTHER" id="PTHR30425:SF1">
    <property type="entry name" value="PHOSPHATE TRANSPORT SYSTEM PERMEASE PROTEIN PSTC"/>
    <property type="match status" value="1"/>
</dbReference>